<dbReference type="GeneID" id="96006954"/>
<evidence type="ECO:0000256" key="8">
    <source>
        <dbReference type="ARBA" id="ARBA00012964"/>
    </source>
</evidence>
<evidence type="ECO:0000256" key="2">
    <source>
        <dbReference type="ARBA" id="ARBA00001936"/>
    </source>
</evidence>
<comment type="similarity">
    <text evidence="6">Belongs to the HDDC2 family.</text>
</comment>
<dbReference type="GO" id="GO:0002953">
    <property type="term" value="F:5'-deoxynucleotidase activity"/>
    <property type="evidence" value="ECO:0007669"/>
    <property type="project" value="UniProtKB-EC"/>
</dbReference>
<sequence>MTLEEAPETNAPAAPTSGMLTPNTATKEHWTPQTVLRTLPHPPPTDPQPTTPIPFFHLLSRLKTTKREGWRRFGLNHGESIADHMYRMSIITLLCPPALAARLDIARCTRMALVHDMAEALVGDITPMDNVAKSEKSRREAETMDLLTKELLGRVGGGKAGEEMLKVWWEYELDETEEAHFVHDVDKMELLLQMVEYEREAAGRLDLGEFSRVAARVVLPEVKEWAEDVLREREEFWREKGVEASWMGDVEGGKRELQDQYYGVKGENGETK</sequence>
<evidence type="ECO:0000256" key="6">
    <source>
        <dbReference type="ARBA" id="ARBA00009999"/>
    </source>
</evidence>
<accession>A0AB34KN06</accession>
<keyword evidence="11" id="KW-0460">Magnesium</keyword>
<dbReference type="Proteomes" id="UP000803884">
    <property type="component" value="Unassembled WGS sequence"/>
</dbReference>
<comment type="subunit">
    <text evidence="7">Homodimer.</text>
</comment>
<feature type="compositionally biased region" description="Low complexity" evidence="13">
    <location>
        <begin position="1"/>
        <end position="16"/>
    </location>
</feature>
<evidence type="ECO:0000256" key="4">
    <source>
        <dbReference type="ARBA" id="ARBA00001946"/>
    </source>
</evidence>
<keyword evidence="12" id="KW-0170">Cobalt</keyword>
<evidence type="ECO:0000256" key="5">
    <source>
        <dbReference type="ARBA" id="ARBA00004074"/>
    </source>
</evidence>
<dbReference type="RefSeq" id="XP_069229469.1">
    <property type="nucleotide sequence ID" value="XM_069374116.1"/>
</dbReference>
<dbReference type="GO" id="GO:0046872">
    <property type="term" value="F:metal ion binding"/>
    <property type="evidence" value="ECO:0007669"/>
    <property type="project" value="UniProtKB-KW"/>
</dbReference>
<comment type="caution">
    <text evidence="15">The sequence shown here is derived from an EMBL/GenBank/DDBJ whole genome shotgun (WGS) entry which is preliminary data.</text>
</comment>
<dbReference type="Pfam" id="PF13023">
    <property type="entry name" value="HD_3"/>
    <property type="match status" value="1"/>
</dbReference>
<evidence type="ECO:0000256" key="10">
    <source>
        <dbReference type="ARBA" id="ARBA00022801"/>
    </source>
</evidence>
<evidence type="ECO:0000256" key="7">
    <source>
        <dbReference type="ARBA" id="ARBA00011738"/>
    </source>
</evidence>
<gene>
    <name evidence="15" type="ORF">WHR41_05511</name>
</gene>
<evidence type="ECO:0000256" key="13">
    <source>
        <dbReference type="SAM" id="MobiDB-lite"/>
    </source>
</evidence>
<dbReference type="SMART" id="SM00471">
    <property type="entry name" value="HDc"/>
    <property type="match status" value="1"/>
</dbReference>
<dbReference type="EC" id="3.1.3.89" evidence="8"/>
<keyword evidence="9" id="KW-0479">Metal-binding</keyword>
<evidence type="ECO:0000256" key="11">
    <source>
        <dbReference type="ARBA" id="ARBA00022842"/>
    </source>
</evidence>
<comment type="cofactor">
    <cofactor evidence="4">
        <name>Mg(2+)</name>
        <dbReference type="ChEBI" id="CHEBI:18420"/>
    </cofactor>
</comment>
<evidence type="ECO:0000256" key="3">
    <source>
        <dbReference type="ARBA" id="ARBA00001941"/>
    </source>
</evidence>
<proteinExistence type="inferred from homology"/>
<feature type="region of interest" description="Disordered" evidence="13">
    <location>
        <begin position="1"/>
        <end position="25"/>
    </location>
</feature>
<evidence type="ECO:0000313" key="16">
    <source>
        <dbReference type="Proteomes" id="UP000803884"/>
    </source>
</evidence>
<reference evidence="15 16" key="1">
    <citation type="journal article" date="2020" name="Microbiol. Resour. Announc.">
        <title>Draft Genome Sequence of a Cladosporium Species Isolated from the Mesophotic Ascidian Didemnum maculosum.</title>
        <authorList>
            <person name="Gioti A."/>
            <person name="Siaperas R."/>
            <person name="Nikolaivits E."/>
            <person name="Le Goff G."/>
            <person name="Ouazzani J."/>
            <person name="Kotoulas G."/>
            <person name="Topakas E."/>
        </authorList>
    </citation>
    <scope>NUCLEOTIDE SEQUENCE [LARGE SCALE GENOMIC DNA]</scope>
    <source>
        <strain evidence="15 16">TM138-S3</strain>
    </source>
</reference>
<evidence type="ECO:0000256" key="9">
    <source>
        <dbReference type="ARBA" id="ARBA00022723"/>
    </source>
</evidence>
<dbReference type="FunFam" id="1.10.3210.10:FF:000011">
    <property type="entry name" value="HD domain-containing protein 2"/>
    <property type="match status" value="1"/>
</dbReference>
<comment type="catalytic activity">
    <reaction evidence="1">
        <text>a 2'-deoxyribonucleoside 5'-phosphate + H2O = a 2'-deoxyribonucleoside + phosphate</text>
        <dbReference type="Rhea" id="RHEA:36167"/>
        <dbReference type="ChEBI" id="CHEBI:15377"/>
        <dbReference type="ChEBI" id="CHEBI:18274"/>
        <dbReference type="ChEBI" id="CHEBI:43474"/>
        <dbReference type="ChEBI" id="CHEBI:65317"/>
        <dbReference type="EC" id="3.1.3.89"/>
    </reaction>
</comment>
<evidence type="ECO:0000259" key="14">
    <source>
        <dbReference type="SMART" id="SM00471"/>
    </source>
</evidence>
<dbReference type="GO" id="GO:0005737">
    <property type="term" value="C:cytoplasm"/>
    <property type="evidence" value="ECO:0007669"/>
    <property type="project" value="TreeGrafter"/>
</dbReference>
<feature type="domain" description="HD/PDEase" evidence="14">
    <location>
        <begin position="77"/>
        <end position="200"/>
    </location>
</feature>
<organism evidence="15 16">
    <name type="scientific">Cladosporium halotolerans</name>
    <dbReference type="NCBI Taxonomy" id="1052096"/>
    <lineage>
        <taxon>Eukaryota</taxon>
        <taxon>Fungi</taxon>
        <taxon>Dikarya</taxon>
        <taxon>Ascomycota</taxon>
        <taxon>Pezizomycotina</taxon>
        <taxon>Dothideomycetes</taxon>
        <taxon>Dothideomycetidae</taxon>
        <taxon>Cladosporiales</taxon>
        <taxon>Cladosporiaceae</taxon>
        <taxon>Cladosporium</taxon>
    </lineage>
</organism>
<dbReference type="InterPro" id="IPR003607">
    <property type="entry name" value="HD/PDEase_dom"/>
</dbReference>
<dbReference type="EMBL" id="JAAQHG020000015">
    <property type="protein sequence ID" value="KAL1586364.1"/>
    <property type="molecule type" value="Genomic_DNA"/>
</dbReference>
<dbReference type="InterPro" id="IPR039356">
    <property type="entry name" value="YfbR/HDDC2"/>
</dbReference>
<comment type="cofactor">
    <cofactor evidence="3">
        <name>Co(2+)</name>
        <dbReference type="ChEBI" id="CHEBI:48828"/>
    </cofactor>
</comment>
<comment type="cofactor">
    <cofactor evidence="2">
        <name>Mn(2+)</name>
        <dbReference type="ChEBI" id="CHEBI:29035"/>
    </cofactor>
</comment>
<comment type="function">
    <text evidence="5">Catalyzes the dephosphorylation of the nucleoside 5'-monophosphates deoxyadenosine monophosphate (dAMP), deoxycytidine monophosphate (dCMP), deoxyguanosine monophosphate (dGMP) and deoxythymidine monophosphate (dTMP).</text>
</comment>
<dbReference type="AlphaFoldDB" id="A0AB34KN06"/>
<dbReference type="PANTHER" id="PTHR11845">
    <property type="entry name" value="5'-DEOXYNUCLEOTIDASE HDDC2"/>
    <property type="match status" value="1"/>
</dbReference>
<protein>
    <recommendedName>
        <fullName evidence="8">5'-deoxynucleotidase</fullName>
        <ecNumber evidence="8">3.1.3.89</ecNumber>
    </recommendedName>
</protein>
<keyword evidence="10" id="KW-0378">Hydrolase</keyword>
<dbReference type="PANTHER" id="PTHR11845:SF13">
    <property type="entry name" value="5'-DEOXYNUCLEOTIDASE HDDC2"/>
    <property type="match status" value="1"/>
</dbReference>
<dbReference type="GO" id="GO:0009159">
    <property type="term" value="P:deoxyribonucleoside monophosphate catabolic process"/>
    <property type="evidence" value="ECO:0007669"/>
    <property type="project" value="UniProtKB-ARBA"/>
</dbReference>
<evidence type="ECO:0000256" key="1">
    <source>
        <dbReference type="ARBA" id="ARBA00001638"/>
    </source>
</evidence>
<evidence type="ECO:0000313" key="15">
    <source>
        <dbReference type="EMBL" id="KAL1586364.1"/>
    </source>
</evidence>
<dbReference type="SUPFAM" id="SSF109604">
    <property type="entry name" value="HD-domain/PDEase-like"/>
    <property type="match status" value="1"/>
</dbReference>
<keyword evidence="16" id="KW-1185">Reference proteome</keyword>
<dbReference type="Gene3D" id="1.10.3210.10">
    <property type="entry name" value="Hypothetical protein af1432"/>
    <property type="match status" value="1"/>
</dbReference>
<dbReference type="InterPro" id="IPR006674">
    <property type="entry name" value="HD_domain"/>
</dbReference>
<evidence type="ECO:0000256" key="12">
    <source>
        <dbReference type="ARBA" id="ARBA00023285"/>
    </source>
</evidence>
<name>A0AB34KN06_9PEZI</name>